<name>A0A2S9YS16_9BACT</name>
<evidence type="ECO:0000313" key="3">
    <source>
        <dbReference type="Proteomes" id="UP000238823"/>
    </source>
</evidence>
<sequence>MAAEFVEPSDHAEPATDEPDQAPVEAAHDQLAESDAQPDPEFAELDDVELDLEGDELDDVELDDIELE</sequence>
<evidence type="ECO:0000313" key="2">
    <source>
        <dbReference type="EMBL" id="PRQ07884.1"/>
    </source>
</evidence>
<dbReference type="EMBL" id="PVNL01000047">
    <property type="protein sequence ID" value="PRQ07884.1"/>
    <property type="molecule type" value="Genomic_DNA"/>
</dbReference>
<feature type="region of interest" description="Disordered" evidence="1">
    <location>
        <begin position="1"/>
        <end position="41"/>
    </location>
</feature>
<organism evidence="2 3">
    <name type="scientific">Enhygromyxa salina</name>
    <dbReference type="NCBI Taxonomy" id="215803"/>
    <lineage>
        <taxon>Bacteria</taxon>
        <taxon>Pseudomonadati</taxon>
        <taxon>Myxococcota</taxon>
        <taxon>Polyangia</taxon>
        <taxon>Nannocystales</taxon>
        <taxon>Nannocystaceae</taxon>
        <taxon>Enhygromyxa</taxon>
    </lineage>
</organism>
<gene>
    <name evidence="2" type="ORF">ENSA7_23230</name>
</gene>
<accession>A0A2S9YS16</accession>
<reference evidence="2 3" key="1">
    <citation type="submission" date="2018-03" db="EMBL/GenBank/DDBJ databases">
        <title>Draft Genome Sequences of the Obligatory Marine Myxobacteria Enhygromyxa salina SWB007.</title>
        <authorList>
            <person name="Poehlein A."/>
            <person name="Moghaddam J.A."/>
            <person name="Harms H."/>
            <person name="Alanjari M."/>
            <person name="Koenig G.M."/>
            <person name="Daniel R."/>
            <person name="Schaeberle T.F."/>
        </authorList>
    </citation>
    <scope>NUCLEOTIDE SEQUENCE [LARGE SCALE GENOMIC DNA]</scope>
    <source>
        <strain evidence="2 3">SWB007</strain>
    </source>
</reference>
<protein>
    <submittedName>
        <fullName evidence="2">Uncharacterized protein</fullName>
    </submittedName>
</protein>
<comment type="caution">
    <text evidence="2">The sequence shown here is derived from an EMBL/GenBank/DDBJ whole genome shotgun (WGS) entry which is preliminary data.</text>
</comment>
<dbReference type="AlphaFoldDB" id="A0A2S9YS16"/>
<evidence type="ECO:0000256" key="1">
    <source>
        <dbReference type="SAM" id="MobiDB-lite"/>
    </source>
</evidence>
<dbReference type="Proteomes" id="UP000238823">
    <property type="component" value="Unassembled WGS sequence"/>
</dbReference>
<proteinExistence type="predicted"/>